<dbReference type="InterPro" id="IPR027805">
    <property type="entry name" value="Transposase_HTH_dom"/>
</dbReference>
<dbReference type="AlphaFoldDB" id="A0A8J4V807"/>
<protein>
    <recommendedName>
        <fullName evidence="1">Transposase Helix-turn-helix domain-containing protein</fullName>
    </recommendedName>
</protein>
<dbReference type="EMBL" id="AJWJ01000031">
    <property type="protein sequence ID" value="KAF2077342.1"/>
    <property type="molecule type" value="Genomic_DNA"/>
</dbReference>
<gene>
    <name evidence="2" type="ORF">CYY_001345</name>
</gene>
<dbReference type="Proteomes" id="UP000695562">
    <property type="component" value="Unassembled WGS sequence"/>
</dbReference>
<evidence type="ECO:0000313" key="3">
    <source>
        <dbReference type="Proteomes" id="UP000695562"/>
    </source>
</evidence>
<accession>A0A8J4V807</accession>
<sequence>MNYIKNNDLSKQLTGVPTDILNVISDAYEKIHYKQNKLSSEALLLTLPYRHYPSMLLLATIFQISKHSAHRIKNKVQTFLYTLFKPEITMMDPKRSLEEGHLFEPPKLTFISYFGWNRATL</sequence>
<reference evidence="2" key="1">
    <citation type="submission" date="2020-01" db="EMBL/GenBank/DDBJ databases">
        <title>Development of genomics and gene disruption for Polysphondylium violaceum indicates a role for the polyketide synthase stlB in stalk morphogenesis.</title>
        <authorList>
            <person name="Narita B."/>
            <person name="Kawabe Y."/>
            <person name="Kin K."/>
            <person name="Saito T."/>
            <person name="Gibbs R."/>
            <person name="Kuspa A."/>
            <person name="Muzny D."/>
            <person name="Queller D."/>
            <person name="Richards S."/>
            <person name="Strassman J."/>
            <person name="Sucgang R."/>
            <person name="Worley K."/>
            <person name="Schaap P."/>
        </authorList>
    </citation>
    <scope>NUCLEOTIDE SEQUENCE</scope>
    <source>
        <strain evidence="2">QSvi11</strain>
    </source>
</reference>
<feature type="domain" description="Transposase Helix-turn-helix" evidence="1">
    <location>
        <begin position="41"/>
        <end position="86"/>
    </location>
</feature>
<dbReference type="Pfam" id="PF13613">
    <property type="entry name" value="HTH_Tnp_4"/>
    <property type="match status" value="1"/>
</dbReference>
<name>A0A8J4V807_9MYCE</name>
<keyword evidence="3" id="KW-1185">Reference proteome</keyword>
<comment type="caution">
    <text evidence="2">The sequence shown here is derived from an EMBL/GenBank/DDBJ whole genome shotgun (WGS) entry which is preliminary data.</text>
</comment>
<evidence type="ECO:0000313" key="2">
    <source>
        <dbReference type="EMBL" id="KAF2077342.1"/>
    </source>
</evidence>
<proteinExistence type="predicted"/>
<evidence type="ECO:0000259" key="1">
    <source>
        <dbReference type="Pfam" id="PF13613"/>
    </source>
</evidence>
<organism evidence="2 3">
    <name type="scientific">Polysphondylium violaceum</name>
    <dbReference type="NCBI Taxonomy" id="133409"/>
    <lineage>
        <taxon>Eukaryota</taxon>
        <taxon>Amoebozoa</taxon>
        <taxon>Evosea</taxon>
        <taxon>Eumycetozoa</taxon>
        <taxon>Dictyostelia</taxon>
        <taxon>Dictyosteliales</taxon>
        <taxon>Dictyosteliaceae</taxon>
        <taxon>Polysphondylium</taxon>
    </lineage>
</organism>